<gene>
    <name evidence="2" type="ORF">OO013_08285</name>
</gene>
<dbReference type="PANTHER" id="PTHR35807">
    <property type="entry name" value="TRANSCRIPTIONAL REGULATOR REDD-RELATED"/>
    <property type="match status" value="1"/>
</dbReference>
<evidence type="ECO:0000259" key="1">
    <source>
        <dbReference type="SMART" id="SM01043"/>
    </source>
</evidence>
<comment type="caution">
    <text evidence="2">The sequence shown here is derived from an EMBL/GenBank/DDBJ whole genome shotgun (WGS) entry which is preliminary data.</text>
</comment>
<dbReference type="SMART" id="SM01043">
    <property type="entry name" value="BTAD"/>
    <property type="match status" value="1"/>
</dbReference>
<dbReference type="InterPro" id="IPR016032">
    <property type="entry name" value="Sig_transdc_resp-reg_C-effctor"/>
</dbReference>
<sequence>MNELHVLGNLLLLDNSGNYSQSFLAGPKRLGLLIYLVLGHPDHFYRRDRLTSLFWPDLSQHAARNSLSNMLHQIRSVLGKDAFDNRGNEEIRLNKESIWCDALKFQEAVKENEFLKALDLYHGDLLIGFHPGNVSNEYITWLDNMRNYFREKAAQSAWKLSEKFSGDYRIEWARKALDLSDFDEAAYIRMLQILDQEGKRSEALKLFKQFEKEAYEDWGITPSTEIINLTDSIRSNHKISNGDLKSSRKGLAILPFETLGKEDAKVFTRGIHDDLLTRLSSISGVEVTSRTSVLKYQHKLVSLSEISRELHVNWVVEGSVQQIEDLVQVRVWLVNTQTDRQIWSNNFQGELNATNLFDIQSDITKQIASALETTLTPNEKKQVEKKSTNNLTAYRLYMQGWACIEQRTEKGMRRGMDHFDQAMNLDEKFALARVGKAFAVLGLFGYGYLPAEETLPCAEKLIKEAIQIDSDLAEAHAALGVLQNSYQKGTEASKSLHTAIKLRPGYANAHNKLSWNSQLIGKPDIAMSSGKRAVELDPFSPEANINLAFSCLINRKTNLALDYVIKGKELQSDWTTVDFYHSIILFHLGEYNASQKALGNIAVEWAPGGPELIKTLLLLKMDGEAESNDIDKDNLTLAVVSAANGDIEQSLALLNRCNDWKPWPTLLIRYLFPSILDHVREHPEFQIVKNRINTCWNL</sequence>
<dbReference type="Gene3D" id="1.25.40.10">
    <property type="entry name" value="Tetratricopeptide repeat domain"/>
    <property type="match status" value="2"/>
</dbReference>
<feature type="domain" description="Bacterial transcriptional activator" evidence="1">
    <location>
        <begin position="100"/>
        <end position="234"/>
    </location>
</feature>
<dbReference type="SUPFAM" id="SSF48452">
    <property type="entry name" value="TPR-like"/>
    <property type="match status" value="2"/>
</dbReference>
<dbReference type="SUPFAM" id="SSF46894">
    <property type="entry name" value="C-terminal effector domain of the bipartite response regulators"/>
    <property type="match status" value="1"/>
</dbReference>
<dbReference type="EMBL" id="JAPFQN010000005">
    <property type="protein sequence ID" value="MCX2743860.1"/>
    <property type="molecule type" value="Genomic_DNA"/>
</dbReference>
<evidence type="ECO:0000313" key="2">
    <source>
        <dbReference type="EMBL" id="MCX2743860.1"/>
    </source>
</evidence>
<dbReference type="Proteomes" id="UP001209885">
    <property type="component" value="Unassembled WGS sequence"/>
</dbReference>
<accession>A0ABT3RRQ8</accession>
<name>A0ABT3RRQ8_9BACT</name>
<dbReference type="InterPro" id="IPR051677">
    <property type="entry name" value="AfsR-DnrI-RedD_regulator"/>
</dbReference>
<keyword evidence="3" id="KW-1185">Reference proteome</keyword>
<organism evidence="2 3">
    <name type="scientific">Mangrovivirga halotolerans</name>
    <dbReference type="NCBI Taxonomy" id="2993936"/>
    <lineage>
        <taxon>Bacteria</taxon>
        <taxon>Pseudomonadati</taxon>
        <taxon>Bacteroidota</taxon>
        <taxon>Cytophagia</taxon>
        <taxon>Cytophagales</taxon>
        <taxon>Mangrovivirgaceae</taxon>
        <taxon>Mangrovivirga</taxon>
    </lineage>
</organism>
<dbReference type="InterPro" id="IPR036388">
    <property type="entry name" value="WH-like_DNA-bd_sf"/>
</dbReference>
<dbReference type="InterPro" id="IPR005158">
    <property type="entry name" value="BTAD"/>
</dbReference>
<protein>
    <submittedName>
        <fullName evidence="2">BTAD domain-containing putative transcriptional regulator</fullName>
    </submittedName>
</protein>
<reference evidence="2 3" key="1">
    <citation type="submission" date="2022-11" db="EMBL/GenBank/DDBJ databases">
        <title>The characterization of three novel Bacteroidetes species and genomic analysis of their roles in tidal elemental geochemical cycles.</title>
        <authorList>
            <person name="Ma K."/>
        </authorList>
    </citation>
    <scope>NUCLEOTIDE SEQUENCE [LARGE SCALE GENOMIC DNA]</scope>
    <source>
        <strain evidence="2 3">M17</strain>
    </source>
</reference>
<evidence type="ECO:0000313" key="3">
    <source>
        <dbReference type="Proteomes" id="UP001209885"/>
    </source>
</evidence>
<dbReference type="Pfam" id="PF03704">
    <property type="entry name" value="BTAD"/>
    <property type="match status" value="1"/>
</dbReference>
<dbReference type="Gene3D" id="1.10.10.10">
    <property type="entry name" value="Winged helix-like DNA-binding domain superfamily/Winged helix DNA-binding domain"/>
    <property type="match status" value="1"/>
</dbReference>
<dbReference type="RefSeq" id="WP_266056318.1">
    <property type="nucleotide sequence ID" value="NZ_JAPFQN010000005.1"/>
</dbReference>
<dbReference type="InterPro" id="IPR011990">
    <property type="entry name" value="TPR-like_helical_dom_sf"/>
</dbReference>
<proteinExistence type="predicted"/>